<reference evidence="2" key="1">
    <citation type="journal article" date="2022" name="Nat. Commun.">
        <title>Chromosome evolution and the genetic basis of agronomically important traits in greater yam.</title>
        <authorList>
            <person name="Bredeson J.V."/>
            <person name="Lyons J.B."/>
            <person name="Oniyinde I.O."/>
            <person name="Okereke N.R."/>
            <person name="Kolade O."/>
            <person name="Nnabue I."/>
            <person name="Nwadili C.O."/>
            <person name="Hribova E."/>
            <person name="Parker M."/>
            <person name="Nwogha J."/>
            <person name="Shu S."/>
            <person name="Carlson J."/>
            <person name="Kariba R."/>
            <person name="Muthemba S."/>
            <person name="Knop K."/>
            <person name="Barton G.J."/>
            <person name="Sherwood A.V."/>
            <person name="Lopez-Montes A."/>
            <person name="Asiedu R."/>
            <person name="Jamnadass R."/>
            <person name="Muchugi A."/>
            <person name="Goodstein D."/>
            <person name="Egesi C.N."/>
            <person name="Featherston J."/>
            <person name="Asfaw A."/>
            <person name="Simpson G.G."/>
            <person name="Dolezel J."/>
            <person name="Hendre P.S."/>
            <person name="Van Deynze A."/>
            <person name="Kumar P.L."/>
            <person name="Obidiegwu J.E."/>
            <person name="Bhattacharjee R."/>
            <person name="Rokhsar D.S."/>
        </authorList>
    </citation>
    <scope>NUCLEOTIDE SEQUENCE [LARGE SCALE GENOMIC DNA]</scope>
    <source>
        <strain evidence="2">cv. TDa95/00328</strain>
    </source>
</reference>
<protein>
    <submittedName>
        <fullName evidence="1">Retrotransposon gag domain-containing protein</fullName>
    </submittedName>
</protein>
<proteinExistence type="predicted"/>
<dbReference type="EMBL" id="CM037011">
    <property type="protein sequence ID" value="KAH7692130.1"/>
    <property type="molecule type" value="Genomic_DNA"/>
</dbReference>
<gene>
    <name evidence="1" type="ORF">IHE45_01G045000</name>
</gene>
<sequence length="363" mass="40798">MAEMMVRLQQLDKPSSSSHSTTYPNRPPLLPLPTTHHASPLHSSSPLIPPSLHSNTSGSTIRPPKLEIQLFDGDDVPGWLFQINHYFLFHQIPADQRLAIVAFYLIGSARQWFQWLLATDHLTTWEDFVRKLELRFCPSSFFNHEASLFKLKQKTTVTAFLQDFECLSTRVTDLSQHSLLNCFLSGIREDIQRELYILKPNDLHEAVGMAKLIEDKFAAAKLNSIRPSFPWPAPLPPPSTVHRPVSLPIKRLTPAEMASRREKGLCFNCDAKFTPGHKCNSALFLCLMSEQDDSVSPEEEPPPEVVELPDDRPPDAKWNADTPCISFHALMGRLVPSTLKLSGSINGKEAIVLVDEGSTNNFI</sequence>
<evidence type="ECO:0000313" key="2">
    <source>
        <dbReference type="Proteomes" id="UP000827976"/>
    </source>
</evidence>
<name>A0ACB7WTK6_DIOAL</name>
<comment type="caution">
    <text evidence="1">The sequence shown here is derived from an EMBL/GenBank/DDBJ whole genome shotgun (WGS) entry which is preliminary data.</text>
</comment>
<dbReference type="Proteomes" id="UP000827976">
    <property type="component" value="Chromosome 1"/>
</dbReference>
<keyword evidence="2" id="KW-1185">Reference proteome</keyword>
<organism evidence="1 2">
    <name type="scientific">Dioscorea alata</name>
    <name type="common">Purple yam</name>
    <dbReference type="NCBI Taxonomy" id="55571"/>
    <lineage>
        <taxon>Eukaryota</taxon>
        <taxon>Viridiplantae</taxon>
        <taxon>Streptophyta</taxon>
        <taxon>Embryophyta</taxon>
        <taxon>Tracheophyta</taxon>
        <taxon>Spermatophyta</taxon>
        <taxon>Magnoliopsida</taxon>
        <taxon>Liliopsida</taxon>
        <taxon>Dioscoreales</taxon>
        <taxon>Dioscoreaceae</taxon>
        <taxon>Dioscorea</taxon>
    </lineage>
</organism>
<accession>A0ACB7WTK6</accession>
<evidence type="ECO:0000313" key="1">
    <source>
        <dbReference type="EMBL" id="KAH7692130.1"/>
    </source>
</evidence>